<feature type="domain" description="Peptidase M1 alanyl aminopeptidase C-terminal" evidence="15">
    <location>
        <begin position="559"/>
        <end position="881"/>
    </location>
</feature>
<evidence type="ECO:0000259" key="16">
    <source>
        <dbReference type="Pfam" id="PF17900"/>
    </source>
</evidence>
<dbReference type="InterPro" id="IPR042097">
    <property type="entry name" value="Aminopeptidase_N-like_N_sf"/>
</dbReference>
<evidence type="ECO:0000259" key="15">
    <source>
        <dbReference type="Pfam" id="PF17432"/>
    </source>
</evidence>
<dbReference type="Gene3D" id="2.60.40.1730">
    <property type="entry name" value="tricorn interacting facor f3 domain"/>
    <property type="match status" value="1"/>
</dbReference>
<keyword evidence="6 17" id="KW-0031">Aminopeptidase</keyword>
<evidence type="ECO:0000256" key="8">
    <source>
        <dbReference type="ARBA" id="ARBA00022723"/>
    </source>
</evidence>
<dbReference type="InterPro" id="IPR037144">
    <property type="entry name" value="Peptidase_M1_pepN_C_sf"/>
</dbReference>
<dbReference type="GO" id="GO:0006508">
    <property type="term" value="P:proteolysis"/>
    <property type="evidence" value="ECO:0007669"/>
    <property type="project" value="UniProtKB-UniRule"/>
</dbReference>
<evidence type="ECO:0000256" key="2">
    <source>
        <dbReference type="ARBA" id="ARBA00001947"/>
    </source>
</evidence>
<dbReference type="GO" id="GO:0016285">
    <property type="term" value="F:alanyl aminopeptidase activity"/>
    <property type="evidence" value="ECO:0007669"/>
    <property type="project" value="UniProtKB-EC"/>
</dbReference>
<dbReference type="Pfam" id="PF01433">
    <property type="entry name" value="Peptidase_M1"/>
    <property type="match status" value="1"/>
</dbReference>
<evidence type="ECO:0000256" key="10">
    <source>
        <dbReference type="ARBA" id="ARBA00022833"/>
    </source>
</evidence>
<evidence type="ECO:0000256" key="3">
    <source>
        <dbReference type="ARBA" id="ARBA00010136"/>
    </source>
</evidence>
<dbReference type="InterPro" id="IPR027268">
    <property type="entry name" value="Peptidase_M4/M1_CTD_sf"/>
</dbReference>
<evidence type="ECO:0000256" key="7">
    <source>
        <dbReference type="ARBA" id="ARBA00022670"/>
    </source>
</evidence>
<evidence type="ECO:0000256" key="4">
    <source>
        <dbReference type="ARBA" id="ARBA00012564"/>
    </source>
</evidence>
<comment type="cofactor">
    <cofactor evidence="2">
        <name>Zn(2+)</name>
        <dbReference type="ChEBI" id="CHEBI:29105"/>
    </cofactor>
</comment>
<dbReference type="SUPFAM" id="SSF55486">
    <property type="entry name" value="Metalloproteases ('zincins'), catalytic domain"/>
    <property type="match status" value="1"/>
</dbReference>
<keyword evidence="11" id="KW-0482">Metalloprotease</keyword>
<sequence length="882" mass="97581">MKTDTPQPVYLKDYRPTDFVLETVSLAFELGATATTVKSQLRFHRRPGAAADAPLPLDGDALTLVDLAVDGEPVSTEDYQQSASGLVISGLPAEAAFTLSVTTRINPTANTQLLGLYRTNGTYSTQCEAEGFRRITFFPDRPDVLAVYTVTIIGDKKTEPLLLSNGNLIEKKDLGDGRHMAVWNDPHPKPSYLFALVAGDMARIEDRFVTASGHDVKLEIYVEHGKEGRAGYAMDSLKRSMRWDEERFGREYDLDIFMIVAVSDFNMGAMENKGLNVFNDRLILADPQTATDDDYERIEAVVAHEYFHNWTGNRITCRDWFQLSLKEGLTVYREHEFSADQRSRPVIRINEVRFLRANQFPEDGGPLAHPVRPTQYLEIDNFYTTTVYEKGCEVSRMIATLIGRDGFRKGMDLYFERHDGGAVTIEDYLKCFEDATGRDLTQFSLWYHQAGTPVITATSQYDPSAKTLSLTLGQSIPPTPGQTDKKPMHIPIRTGLIGANGEEIEPVSVSGGERTDDVLHLTKTSQTFVFEGIASKPAISLNRDFSAPVRVEYDQPVSERALIARSETDPVARWDAANGLALQALCQMSRAVQDEQAAKADETVARVLLAFATDETLEPDYRALALTLPSETDVARELGENVDPEAVREARQILATAIAKAGGDLFARLAEDMRDTGAFSPDAASAGRRALHNIALSYQARLNSDPAPILAAYKQANSMTALIGALRILVTGFADTPAAKEALVDFRTRFAGEPLVLDKWFSAQAGIAGEEALERVKGLMKDAAFNIGNPNRVRALIGAFAASNPTGFNRADGLAYDFFADFLLDMDKRNPNLTARLMTSMRSFETLEPIRRARARSAIERIAEAKDLSRNLRDIVNRMLKN</sequence>
<protein>
    <recommendedName>
        <fullName evidence="5 12">Aminopeptidase N</fullName>
        <ecNumber evidence="4 12">3.4.11.2</ecNumber>
    </recommendedName>
</protein>
<keyword evidence="7" id="KW-0645">Protease</keyword>
<dbReference type="InterPro" id="IPR035414">
    <property type="entry name" value="Peptidase_M1_pepN_Ig-like"/>
</dbReference>
<dbReference type="Pfam" id="PF11940">
    <property type="entry name" value="DUF3458"/>
    <property type="match status" value="1"/>
</dbReference>
<dbReference type="CDD" id="cd09600">
    <property type="entry name" value="M1_APN"/>
    <property type="match status" value="1"/>
</dbReference>
<evidence type="ECO:0000313" key="18">
    <source>
        <dbReference type="Proteomes" id="UP000318801"/>
    </source>
</evidence>
<evidence type="ECO:0000256" key="1">
    <source>
        <dbReference type="ARBA" id="ARBA00000098"/>
    </source>
</evidence>
<dbReference type="Pfam" id="PF17900">
    <property type="entry name" value="Peptidase_M1_N"/>
    <property type="match status" value="1"/>
</dbReference>
<reference evidence="17 18" key="1">
    <citation type="submission" date="2019-06" db="EMBL/GenBank/DDBJ databases">
        <authorList>
            <person name="Li M."/>
        </authorList>
    </citation>
    <scope>NUCLEOTIDE SEQUENCE [LARGE SCALE GENOMIC DNA]</scope>
    <source>
        <strain evidence="17 18">BGMRC2036</strain>
    </source>
</reference>
<feature type="domain" description="Peptidase M1 alanyl aminopeptidase Ig-like fold" evidence="14">
    <location>
        <begin position="451"/>
        <end position="554"/>
    </location>
</feature>
<organism evidence="17 18">
    <name type="scientific">Martelella alba</name>
    <dbReference type="NCBI Taxonomy" id="2590451"/>
    <lineage>
        <taxon>Bacteria</taxon>
        <taxon>Pseudomonadati</taxon>
        <taxon>Pseudomonadota</taxon>
        <taxon>Alphaproteobacteria</taxon>
        <taxon>Hyphomicrobiales</taxon>
        <taxon>Aurantimonadaceae</taxon>
        <taxon>Martelella</taxon>
    </lineage>
</organism>
<evidence type="ECO:0000256" key="11">
    <source>
        <dbReference type="ARBA" id="ARBA00023049"/>
    </source>
</evidence>
<dbReference type="EMBL" id="VHLG01000009">
    <property type="protein sequence ID" value="TPW29525.1"/>
    <property type="molecule type" value="Genomic_DNA"/>
</dbReference>
<dbReference type="Proteomes" id="UP000318801">
    <property type="component" value="Unassembled WGS sequence"/>
</dbReference>
<comment type="similarity">
    <text evidence="3">Belongs to the peptidase M1 family.</text>
</comment>
<evidence type="ECO:0000256" key="5">
    <source>
        <dbReference type="ARBA" id="ARBA00015611"/>
    </source>
</evidence>
<evidence type="ECO:0000256" key="9">
    <source>
        <dbReference type="ARBA" id="ARBA00022801"/>
    </source>
</evidence>
<evidence type="ECO:0000256" key="6">
    <source>
        <dbReference type="ARBA" id="ARBA00022438"/>
    </source>
</evidence>
<dbReference type="FunFam" id="2.60.40.1840:FF:000001">
    <property type="entry name" value="Aminopeptidase N"/>
    <property type="match status" value="1"/>
</dbReference>
<evidence type="ECO:0000259" key="14">
    <source>
        <dbReference type="Pfam" id="PF11940"/>
    </source>
</evidence>
<gene>
    <name evidence="17" type="primary">pepN</name>
    <name evidence="17" type="ORF">FJU08_13890</name>
</gene>
<dbReference type="InterPro" id="IPR024601">
    <property type="entry name" value="Peptidase_M1_pepN_C"/>
</dbReference>
<name>A0A506U988_9HYPH</name>
<dbReference type="InterPro" id="IPR045357">
    <property type="entry name" value="Aminopeptidase_N-like_N"/>
</dbReference>
<dbReference type="Gene3D" id="2.60.40.1840">
    <property type="match status" value="1"/>
</dbReference>
<keyword evidence="18" id="KW-1185">Reference proteome</keyword>
<keyword evidence="9 17" id="KW-0378">Hydrolase</keyword>
<dbReference type="Gene3D" id="3.30.2010.30">
    <property type="match status" value="1"/>
</dbReference>
<evidence type="ECO:0000256" key="12">
    <source>
        <dbReference type="NCBIfam" id="TIGR02414"/>
    </source>
</evidence>
<dbReference type="PRINTS" id="PR00756">
    <property type="entry name" value="ALADIPTASE"/>
</dbReference>
<dbReference type="AlphaFoldDB" id="A0A506U988"/>
<dbReference type="Pfam" id="PF17432">
    <property type="entry name" value="DUF3458_C"/>
    <property type="match status" value="1"/>
</dbReference>
<dbReference type="SUPFAM" id="SSF63737">
    <property type="entry name" value="Leukotriene A4 hydrolase N-terminal domain"/>
    <property type="match status" value="1"/>
</dbReference>
<dbReference type="FunFam" id="3.30.2010.30:FF:000002">
    <property type="entry name" value="Putative aminopeptidase N"/>
    <property type="match status" value="1"/>
</dbReference>
<dbReference type="GO" id="GO:0008237">
    <property type="term" value="F:metallopeptidase activity"/>
    <property type="evidence" value="ECO:0007669"/>
    <property type="project" value="UniProtKB-UniRule"/>
</dbReference>
<evidence type="ECO:0000313" key="17">
    <source>
        <dbReference type="EMBL" id="TPW29525.1"/>
    </source>
</evidence>
<evidence type="ECO:0000259" key="13">
    <source>
        <dbReference type="Pfam" id="PF01433"/>
    </source>
</evidence>
<proteinExistence type="inferred from homology"/>
<keyword evidence="8" id="KW-0479">Metal-binding</keyword>
<dbReference type="EC" id="3.4.11.2" evidence="4 12"/>
<dbReference type="PANTHER" id="PTHR46322:SF1">
    <property type="entry name" value="PUROMYCIN-SENSITIVE AMINOPEPTIDASE"/>
    <property type="match status" value="1"/>
</dbReference>
<keyword evidence="10" id="KW-0862">Zinc</keyword>
<dbReference type="PANTHER" id="PTHR46322">
    <property type="entry name" value="PUROMYCIN-SENSITIVE AMINOPEPTIDASE"/>
    <property type="match status" value="1"/>
</dbReference>
<dbReference type="InterPro" id="IPR001930">
    <property type="entry name" value="Peptidase_M1"/>
</dbReference>
<feature type="domain" description="Aminopeptidase N-like N-terminal" evidence="16">
    <location>
        <begin position="70"/>
        <end position="193"/>
    </location>
</feature>
<dbReference type="InterPro" id="IPR012779">
    <property type="entry name" value="Peptidase_M1_pepN"/>
</dbReference>
<dbReference type="InterPro" id="IPR014782">
    <property type="entry name" value="Peptidase_M1_dom"/>
</dbReference>
<dbReference type="Gene3D" id="1.10.390.10">
    <property type="entry name" value="Neutral Protease Domain 2"/>
    <property type="match status" value="1"/>
</dbReference>
<dbReference type="InterPro" id="IPR038438">
    <property type="entry name" value="PepN_Ig-like_sf"/>
</dbReference>
<dbReference type="NCBIfam" id="TIGR02414">
    <property type="entry name" value="pepN_proteo"/>
    <property type="match status" value="1"/>
</dbReference>
<dbReference type="GO" id="GO:0008270">
    <property type="term" value="F:zinc ion binding"/>
    <property type="evidence" value="ECO:0007669"/>
    <property type="project" value="InterPro"/>
</dbReference>
<accession>A0A506U988</accession>
<comment type="catalytic activity">
    <reaction evidence="1">
        <text>Release of an N-terminal amino acid, Xaa-|-Yaa- from a peptide, amide or arylamide. Xaa is preferably Ala, but may be most amino acids including Pro (slow action). When a terminal hydrophobic residue is followed by a prolyl residue, the two may be released as an intact Xaa-Pro dipeptide.</text>
        <dbReference type="EC" id="3.4.11.2"/>
    </reaction>
</comment>
<dbReference type="RefSeq" id="WP_141149719.1">
    <property type="nucleotide sequence ID" value="NZ_VHLG01000009.1"/>
</dbReference>
<feature type="domain" description="Peptidase M1 membrane alanine aminopeptidase" evidence="13">
    <location>
        <begin position="232"/>
        <end position="443"/>
    </location>
</feature>
<dbReference type="Gene3D" id="1.25.50.10">
    <property type="entry name" value="Peptidase M1, alanyl aminopeptidase, C-terminal domain"/>
    <property type="match status" value="1"/>
</dbReference>
<comment type="caution">
    <text evidence="17">The sequence shown here is derived from an EMBL/GenBank/DDBJ whole genome shotgun (WGS) entry which is preliminary data.</text>
</comment>
<dbReference type="OrthoDB" id="100605at2"/>